<dbReference type="Pfam" id="PF05721">
    <property type="entry name" value="PhyH"/>
    <property type="match status" value="1"/>
</dbReference>
<keyword evidence="12" id="KW-1185">Reference proteome</keyword>
<dbReference type="Proteomes" id="UP001596011">
    <property type="component" value="Unassembled WGS sequence"/>
</dbReference>
<dbReference type="RefSeq" id="WP_377136837.1">
    <property type="nucleotide sequence ID" value="NZ_JBHSFI010000005.1"/>
</dbReference>
<dbReference type="PANTHER" id="PTHR20883">
    <property type="entry name" value="PHYTANOYL-COA DIOXYGENASE DOMAIN CONTAINING 1"/>
    <property type="match status" value="1"/>
</dbReference>
<keyword evidence="6" id="KW-0223">Dioxygenase</keyword>
<name>A0ABV9HHV8_9MICO</name>
<reference evidence="12" key="1">
    <citation type="journal article" date="2019" name="Int. J. Syst. Evol. Microbiol.">
        <title>The Global Catalogue of Microorganisms (GCM) 10K type strain sequencing project: providing services to taxonomists for standard genome sequencing and annotation.</title>
        <authorList>
            <consortium name="The Broad Institute Genomics Platform"/>
            <consortium name="The Broad Institute Genome Sequencing Center for Infectious Disease"/>
            <person name="Wu L."/>
            <person name="Ma J."/>
        </authorList>
    </citation>
    <scope>NUCLEOTIDE SEQUENCE [LARGE SCALE GENOMIC DNA]</scope>
    <source>
        <strain evidence="12">CCUG 42722</strain>
    </source>
</reference>
<evidence type="ECO:0000256" key="3">
    <source>
        <dbReference type="ARBA" id="ARBA00007851"/>
    </source>
</evidence>
<comment type="similarity">
    <text evidence="3">Belongs to the PhyH family. EctD subfamily.</text>
</comment>
<sequence length="298" mass="33067">MTTDTTSNDLYPTRVEGDASEIPRRDKVVWGSAADGPLDQDDLDVFDRTGYLAFEDLVTPAEVEQFRRELQRLSTNPEVRADERTIIEGTSQQVRTIFEVHKTSEIFARIARDPRVVGRARQILGSEVYIHQSRVNLKPGFGGGDFAWHSDFETWHAEDGLPRMRTVSISISLTDNYSFNGPLMIMPGTHKTYVSCTGRTPNDNYKSSLVMQNAGTPDEDILTRMANQHGIDVLAGKAGGAIMFDCNCMHGSNGNISPFPRSNIFLVYNSVENTAIEPFAAQKARPAFLGSRDFTPVG</sequence>
<evidence type="ECO:0000256" key="4">
    <source>
        <dbReference type="ARBA" id="ARBA00011738"/>
    </source>
</evidence>
<dbReference type="Gene3D" id="2.60.120.620">
    <property type="entry name" value="q2cbj1_9rhob like domain"/>
    <property type="match status" value="1"/>
</dbReference>
<accession>A0ABV9HHV8</accession>
<comment type="cofactor">
    <cofactor evidence="1">
        <name>Fe(2+)</name>
        <dbReference type="ChEBI" id="CHEBI:29033"/>
    </cofactor>
</comment>
<organism evidence="11 12">
    <name type="scientific">Promicromonospora alba</name>
    <dbReference type="NCBI Taxonomy" id="1616110"/>
    <lineage>
        <taxon>Bacteria</taxon>
        <taxon>Bacillati</taxon>
        <taxon>Actinomycetota</taxon>
        <taxon>Actinomycetes</taxon>
        <taxon>Micrococcales</taxon>
        <taxon>Promicromonosporaceae</taxon>
        <taxon>Promicromonospora</taxon>
    </lineage>
</organism>
<protein>
    <recommendedName>
        <fullName evidence="10">Ectoine hydroxylase</fullName>
        <ecNumber evidence="10">1.14.11.55</ecNumber>
    </recommendedName>
</protein>
<proteinExistence type="inferred from homology"/>
<evidence type="ECO:0000256" key="6">
    <source>
        <dbReference type="ARBA" id="ARBA00022964"/>
    </source>
</evidence>
<dbReference type="SUPFAM" id="SSF51197">
    <property type="entry name" value="Clavaminate synthase-like"/>
    <property type="match status" value="1"/>
</dbReference>
<keyword evidence="5" id="KW-0479">Metal-binding</keyword>
<evidence type="ECO:0000256" key="10">
    <source>
        <dbReference type="NCBIfam" id="TIGR02408"/>
    </source>
</evidence>
<dbReference type="InterPro" id="IPR012774">
    <property type="entry name" value="EctD"/>
</dbReference>
<dbReference type="GO" id="GO:0016491">
    <property type="term" value="F:oxidoreductase activity"/>
    <property type="evidence" value="ECO:0007669"/>
    <property type="project" value="UniProtKB-KW"/>
</dbReference>
<keyword evidence="7 11" id="KW-0560">Oxidoreductase</keyword>
<evidence type="ECO:0000256" key="8">
    <source>
        <dbReference type="ARBA" id="ARBA00023004"/>
    </source>
</evidence>
<comment type="catalytic activity">
    <reaction evidence="9">
        <text>L-ectoine + 2-oxoglutarate + O2 = 5-hydroxyectoine + succinate + CO2</text>
        <dbReference type="Rhea" id="RHEA:45740"/>
        <dbReference type="ChEBI" id="CHEBI:15379"/>
        <dbReference type="ChEBI" id="CHEBI:16526"/>
        <dbReference type="ChEBI" id="CHEBI:16810"/>
        <dbReference type="ChEBI" id="CHEBI:30031"/>
        <dbReference type="ChEBI" id="CHEBI:58515"/>
        <dbReference type="ChEBI" id="CHEBI:85413"/>
        <dbReference type="EC" id="1.14.11.55"/>
    </reaction>
</comment>
<dbReference type="NCBIfam" id="TIGR02408">
    <property type="entry name" value="ectoine_ThpD"/>
    <property type="match status" value="1"/>
</dbReference>
<dbReference type="EC" id="1.14.11.55" evidence="10"/>
<keyword evidence="8" id="KW-0408">Iron</keyword>
<dbReference type="InterPro" id="IPR008775">
    <property type="entry name" value="Phytyl_CoA_dOase-like"/>
</dbReference>
<comment type="caution">
    <text evidence="11">The sequence shown here is derived from an EMBL/GenBank/DDBJ whole genome shotgun (WGS) entry which is preliminary data.</text>
</comment>
<dbReference type="EMBL" id="JBHSFI010000005">
    <property type="protein sequence ID" value="MFC4629722.1"/>
    <property type="molecule type" value="Genomic_DNA"/>
</dbReference>
<evidence type="ECO:0000313" key="11">
    <source>
        <dbReference type="EMBL" id="MFC4629722.1"/>
    </source>
</evidence>
<evidence type="ECO:0000256" key="2">
    <source>
        <dbReference type="ARBA" id="ARBA00004063"/>
    </source>
</evidence>
<dbReference type="PANTHER" id="PTHR20883:SF48">
    <property type="entry name" value="ECTOINE DIOXYGENASE"/>
    <property type="match status" value="1"/>
</dbReference>
<evidence type="ECO:0000256" key="5">
    <source>
        <dbReference type="ARBA" id="ARBA00022723"/>
    </source>
</evidence>
<comment type="subunit">
    <text evidence="4">Homodimer.</text>
</comment>
<evidence type="ECO:0000313" key="12">
    <source>
        <dbReference type="Proteomes" id="UP001596011"/>
    </source>
</evidence>
<comment type="function">
    <text evidence="2">Involved in the biosynthesis of 5-hydroxyectoine, called compatible solute, which helps organisms to survive extreme osmotic stress by acting as a highly soluble organic osmolyte. Catalyzes the 2-oxoglutarate-dependent selective hydroxylation of L-ectoine to yield (4S,5S)-5-hydroxyectoine.</text>
</comment>
<evidence type="ECO:0000256" key="9">
    <source>
        <dbReference type="ARBA" id="ARBA00049228"/>
    </source>
</evidence>
<evidence type="ECO:0000256" key="7">
    <source>
        <dbReference type="ARBA" id="ARBA00023002"/>
    </source>
</evidence>
<gene>
    <name evidence="11" type="primary">thpD</name>
    <name evidence="11" type="ORF">ACFO6V_15850</name>
</gene>
<evidence type="ECO:0000256" key="1">
    <source>
        <dbReference type="ARBA" id="ARBA00001954"/>
    </source>
</evidence>